<keyword evidence="4" id="KW-0805">Transcription regulation</keyword>
<dbReference type="CDD" id="cd00067">
    <property type="entry name" value="GAL4"/>
    <property type="match status" value="1"/>
</dbReference>
<feature type="region of interest" description="Disordered" evidence="8">
    <location>
        <begin position="1"/>
        <end position="35"/>
    </location>
</feature>
<evidence type="ECO:0000256" key="1">
    <source>
        <dbReference type="ARBA" id="ARBA00004123"/>
    </source>
</evidence>
<dbReference type="InterPro" id="IPR007219">
    <property type="entry name" value="XnlR_reg_dom"/>
</dbReference>
<dbReference type="Gene3D" id="4.10.240.10">
    <property type="entry name" value="Zn(2)-C6 fungal-type DNA-binding domain"/>
    <property type="match status" value="1"/>
</dbReference>
<dbReference type="AlphaFoldDB" id="A0A1Q5QAJ8"/>
<feature type="compositionally biased region" description="Polar residues" evidence="8">
    <location>
        <begin position="265"/>
        <end position="282"/>
    </location>
</feature>
<dbReference type="GO" id="GO:0006351">
    <property type="term" value="P:DNA-templated transcription"/>
    <property type="evidence" value="ECO:0007669"/>
    <property type="project" value="InterPro"/>
</dbReference>
<dbReference type="STRING" id="1441469.A0A1Q5QAJ8"/>
<feature type="compositionally biased region" description="Basic and acidic residues" evidence="8">
    <location>
        <begin position="1"/>
        <end position="16"/>
    </location>
</feature>
<feature type="domain" description="Zn(2)-C6 fungal-type" evidence="9">
    <location>
        <begin position="119"/>
        <end position="153"/>
    </location>
</feature>
<dbReference type="CDD" id="cd12148">
    <property type="entry name" value="fungal_TF_MHR"/>
    <property type="match status" value="1"/>
</dbReference>
<accession>A0A1Q5QAJ8</accession>
<dbReference type="Pfam" id="PF00172">
    <property type="entry name" value="Zn_clus"/>
    <property type="match status" value="1"/>
</dbReference>
<dbReference type="RefSeq" id="XP_020123032.1">
    <property type="nucleotide sequence ID" value="XM_020261547.1"/>
</dbReference>
<evidence type="ECO:0000256" key="6">
    <source>
        <dbReference type="ARBA" id="ARBA00023163"/>
    </source>
</evidence>
<feature type="compositionally biased region" description="Polar residues" evidence="8">
    <location>
        <begin position="753"/>
        <end position="773"/>
    </location>
</feature>
<evidence type="ECO:0000256" key="5">
    <source>
        <dbReference type="ARBA" id="ARBA00023125"/>
    </source>
</evidence>
<dbReference type="FunFam" id="4.10.240.10:FF:000003">
    <property type="entry name" value="C6 transcription factor (Leu3)"/>
    <property type="match status" value="1"/>
</dbReference>
<dbReference type="GO" id="GO:0001216">
    <property type="term" value="F:DNA-binding transcription activator activity"/>
    <property type="evidence" value="ECO:0007669"/>
    <property type="project" value="UniProtKB-ARBA"/>
</dbReference>
<dbReference type="SUPFAM" id="SSF57701">
    <property type="entry name" value="Zn2/Cys6 DNA-binding domain"/>
    <property type="match status" value="1"/>
</dbReference>
<dbReference type="PANTHER" id="PTHR31845">
    <property type="entry name" value="FINGER DOMAIN PROTEIN, PUTATIVE-RELATED"/>
    <property type="match status" value="1"/>
</dbReference>
<sequence>MDRDPRLRTSKDDVEKNISFSSRDAHSNAVPSYAHQSSTLSSSLAEHGLRHNRATADYFSHISPGSSSDHVHGSTPASTGNAMVYDAAIGEYLNEMSMGMSNDGHDTNDPLADLKRPRACEACRQLKVRCEPDNDNPAGSCKRCAKAKRKCVVTAPTRKRQKKTDSRVSDLEKKIDALTASLQVSKRAGATPPVNDGSRDQATAPPRRWLGGEQPATVSASPTSGAKRTFSGDTKSSQPPGQLSQGGFFATASSNSLSELRGTKMPSTWQSSAGNPSHSNSNADEIIDVIDRGLIDFQTATDIFNHYVEKVAPTLPIVIFPAGTTMSDVRHNKPILFHAIMTLSIAIVRPELQMSLVQEVHRIFADRVVVKGEKSLELVQSIMLACIWYTPPDQFEELKFFQFIHLAVVMAMDIGMGRVTRRKGGNQYGLLREIMGKNHNRGLMEPDAPETRRIWLGAYFMAVNAAMALRRPLLCRWLPYMDECIEILRNSPEPSDKILIHWAKLSHIAEEIGFQFSMDDPTSNLSMSDTKVRYALKGFEKQLDEWRQEIAPENYSSVLRHAENIVNIYMHEIAMHNDHNIDDFTPPFSTGIQSDFNIEKAATAQIDALTACLTSIHTALDCILHIEPADLICLPTVFYARTAYAFIALLKMFSAISSDKGLARVFSLSDLKLEEYFDNMISHLKLTSTKPGGRTASRFSMVLNLLRNWFNNRKTEQSAGKSGERQSAPAKSEAPEDSIQRQTIPPGADSKNKQTSPVTNAASNSQQWSPYGVSTSEAASSANFLPQQYQFGQASGQDAGNTAIAGMLPTSQTEYAGLVPDFELPMPFDTATLFSMGDMIPDELFSLPFDGNGNLYIQ</sequence>
<proteinExistence type="predicted"/>
<comment type="caution">
    <text evidence="10">The sequence shown here is derived from an EMBL/GenBank/DDBJ whole genome shotgun (WGS) entry which is preliminary data.</text>
</comment>
<gene>
    <name evidence="10" type="ORF">UA08_01199</name>
</gene>
<dbReference type="PROSITE" id="PS00463">
    <property type="entry name" value="ZN2_CY6_FUNGAL_1"/>
    <property type="match status" value="1"/>
</dbReference>
<protein>
    <recommendedName>
        <fullName evidence="9">Zn(2)-C6 fungal-type domain-containing protein</fullName>
    </recommendedName>
</protein>
<dbReference type="InterPro" id="IPR036864">
    <property type="entry name" value="Zn2-C6_fun-type_DNA-bd_sf"/>
</dbReference>
<evidence type="ECO:0000256" key="2">
    <source>
        <dbReference type="ARBA" id="ARBA00022723"/>
    </source>
</evidence>
<evidence type="ECO:0000313" key="11">
    <source>
        <dbReference type="Proteomes" id="UP000214365"/>
    </source>
</evidence>
<evidence type="ECO:0000259" key="9">
    <source>
        <dbReference type="PROSITE" id="PS50048"/>
    </source>
</evidence>
<dbReference type="EMBL" id="LFMY01000002">
    <property type="protein sequence ID" value="OKL62911.1"/>
    <property type="molecule type" value="Genomic_DNA"/>
</dbReference>
<reference evidence="10 11" key="1">
    <citation type="submission" date="2015-06" db="EMBL/GenBank/DDBJ databases">
        <title>Talaromyces atroroseus IBT 11181 draft genome.</title>
        <authorList>
            <person name="Rasmussen K.B."/>
            <person name="Rasmussen S."/>
            <person name="Petersen B."/>
            <person name="Sicheritz-Ponten T."/>
            <person name="Mortensen U.H."/>
            <person name="Thrane U."/>
        </authorList>
    </citation>
    <scope>NUCLEOTIDE SEQUENCE [LARGE SCALE GENOMIC DNA]</scope>
    <source>
        <strain evidence="10 11">IBT 11181</strain>
    </source>
</reference>
<dbReference type="Pfam" id="PF04082">
    <property type="entry name" value="Fungal_trans"/>
    <property type="match status" value="1"/>
</dbReference>
<evidence type="ECO:0000256" key="8">
    <source>
        <dbReference type="SAM" id="MobiDB-lite"/>
    </source>
</evidence>
<dbReference type="GO" id="GO:0008270">
    <property type="term" value="F:zinc ion binding"/>
    <property type="evidence" value="ECO:0007669"/>
    <property type="project" value="InterPro"/>
</dbReference>
<comment type="subcellular location">
    <subcellularLocation>
        <location evidence="1">Nucleus</location>
    </subcellularLocation>
</comment>
<dbReference type="GO" id="GO:0000981">
    <property type="term" value="F:DNA-binding transcription factor activity, RNA polymerase II-specific"/>
    <property type="evidence" value="ECO:0007669"/>
    <property type="project" value="InterPro"/>
</dbReference>
<dbReference type="OrthoDB" id="8062037at2759"/>
<dbReference type="PROSITE" id="PS50048">
    <property type="entry name" value="ZN2_CY6_FUNGAL_2"/>
    <property type="match status" value="1"/>
</dbReference>
<dbReference type="InterPro" id="IPR051089">
    <property type="entry name" value="prtT"/>
</dbReference>
<keyword evidence="5" id="KW-0238">DNA-binding</keyword>
<dbReference type="SMART" id="SM00066">
    <property type="entry name" value="GAL4"/>
    <property type="match status" value="1"/>
</dbReference>
<keyword evidence="11" id="KW-1185">Reference proteome</keyword>
<feature type="region of interest" description="Disordered" evidence="8">
    <location>
        <begin position="715"/>
        <end position="773"/>
    </location>
</feature>
<evidence type="ECO:0000256" key="7">
    <source>
        <dbReference type="ARBA" id="ARBA00023242"/>
    </source>
</evidence>
<evidence type="ECO:0000256" key="4">
    <source>
        <dbReference type="ARBA" id="ARBA00023015"/>
    </source>
</evidence>
<keyword evidence="3" id="KW-0862">Zinc</keyword>
<dbReference type="GO" id="GO:0000976">
    <property type="term" value="F:transcription cis-regulatory region binding"/>
    <property type="evidence" value="ECO:0007669"/>
    <property type="project" value="TreeGrafter"/>
</dbReference>
<keyword evidence="6" id="KW-0804">Transcription</keyword>
<keyword evidence="7" id="KW-0539">Nucleus</keyword>
<evidence type="ECO:0000313" key="10">
    <source>
        <dbReference type="EMBL" id="OKL62911.1"/>
    </source>
</evidence>
<name>A0A1Q5QAJ8_TALAT</name>
<dbReference type="GeneID" id="31000954"/>
<evidence type="ECO:0000256" key="3">
    <source>
        <dbReference type="ARBA" id="ARBA00022833"/>
    </source>
</evidence>
<dbReference type="Proteomes" id="UP000214365">
    <property type="component" value="Unassembled WGS sequence"/>
</dbReference>
<feature type="compositionally biased region" description="Polar residues" evidence="8">
    <location>
        <begin position="216"/>
        <end position="258"/>
    </location>
</feature>
<keyword evidence="2" id="KW-0479">Metal-binding</keyword>
<dbReference type="PANTHER" id="PTHR31845:SF39">
    <property type="entry name" value="TRANSCRIPTION FACTOR PBCR-RELATED"/>
    <property type="match status" value="1"/>
</dbReference>
<dbReference type="InterPro" id="IPR001138">
    <property type="entry name" value="Zn2Cys6_DnaBD"/>
</dbReference>
<organism evidence="10 11">
    <name type="scientific">Talaromyces atroroseus</name>
    <dbReference type="NCBI Taxonomy" id="1441469"/>
    <lineage>
        <taxon>Eukaryota</taxon>
        <taxon>Fungi</taxon>
        <taxon>Dikarya</taxon>
        <taxon>Ascomycota</taxon>
        <taxon>Pezizomycotina</taxon>
        <taxon>Eurotiomycetes</taxon>
        <taxon>Eurotiomycetidae</taxon>
        <taxon>Eurotiales</taxon>
        <taxon>Trichocomaceae</taxon>
        <taxon>Talaromyces</taxon>
        <taxon>Talaromyces sect. Trachyspermi</taxon>
    </lineage>
</organism>
<feature type="region of interest" description="Disordered" evidence="8">
    <location>
        <begin position="183"/>
        <end position="282"/>
    </location>
</feature>
<dbReference type="GO" id="GO:0005634">
    <property type="term" value="C:nucleus"/>
    <property type="evidence" value="ECO:0007669"/>
    <property type="project" value="UniProtKB-SubCell"/>
</dbReference>